<gene>
    <name evidence="1" type="ORF">YQE_08778</name>
</gene>
<dbReference type="EMBL" id="KB741037">
    <property type="protein sequence ID" value="ENN74661.1"/>
    <property type="molecule type" value="Genomic_DNA"/>
</dbReference>
<name>N6U213_DENPD</name>
<proteinExistence type="predicted"/>
<dbReference type="AlphaFoldDB" id="N6U213"/>
<organism evidence="1">
    <name type="scientific">Dendroctonus ponderosae</name>
    <name type="common">Mountain pine beetle</name>
    <dbReference type="NCBI Taxonomy" id="77166"/>
    <lineage>
        <taxon>Eukaryota</taxon>
        <taxon>Metazoa</taxon>
        <taxon>Ecdysozoa</taxon>
        <taxon>Arthropoda</taxon>
        <taxon>Hexapoda</taxon>
        <taxon>Insecta</taxon>
        <taxon>Pterygota</taxon>
        <taxon>Neoptera</taxon>
        <taxon>Endopterygota</taxon>
        <taxon>Coleoptera</taxon>
        <taxon>Polyphaga</taxon>
        <taxon>Cucujiformia</taxon>
        <taxon>Curculionidae</taxon>
        <taxon>Scolytinae</taxon>
        <taxon>Dendroctonus</taxon>
    </lineage>
</organism>
<accession>N6U213</accession>
<sequence length="85" mass="9407">MKQVTIYSKTVEEICQNEFQAFPMQVQSASLIMKSISEKKQVYETCVKLWPDQSQPWKINKANAATSVTHAPLDQSAASTKASAG</sequence>
<feature type="non-terminal residue" evidence="1">
    <location>
        <position position="1"/>
    </location>
</feature>
<evidence type="ECO:0000313" key="1">
    <source>
        <dbReference type="EMBL" id="ENN74661.1"/>
    </source>
</evidence>
<dbReference type="HOGENOM" id="CLU_2514984_0_0_1"/>
<reference evidence="1" key="1">
    <citation type="journal article" date="2013" name="Genome Biol.">
        <title>Draft genome of the mountain pine beetle, Dendroctonus ponderosae Hopkins, a major forest pest.</title>
        <authorList>
            <person name="Keeling C.I."/>
            <person name="Yuen M.M."/>
            <person name="Liao N.Y."/>
            <person name="Docking T.R."/>
            <person name="Chan S.K."/>
            <person name="Taylor G.A."/>
            <person name="Palmquist D.L."/>
            <person name="Jackman S.D."/>
            <person name="Nguyen A."/>
            <person name="Li M."/>
            <person name="Henderson H."/>
            <person name="Janes J.K."/>
            <person name="Zhao Y."/>
            <person name="Pandoh P."/>
            <person name="Moore R."/>
            <person name="Sperling F.A."/>
            <person name="Huber D.P."/>
            <person name="Birol I."/>
            <person name="Jones S.J."/>
            <person name="Bohlmann J."/>
        </authorList>
    </citation>
    <scope>NUCLEOTIDE SEQUENCE</scope>
</reference>
<protein>
    <submittedName>
        <fullName evidence="1">Uncharacterized protein</fullName>
    </submittedName>
</protein>